<evidence type="ECO:0000259" key="2">
    <source>
        <dbReference type="PROSITE" id="PS50873"/>
    </source>
</evidence>
<dbReference type="SUPFAM" id="SSF48113">
    <property type="entry name" value="Heme-dependent peroxidases"/>
    <property type="match status" value="1"/>
</dbReference>
<dbReference type="GO" id="GO:0004601">
    <property type="term" value="F:peroxidase activity"/>
    <property type="evidence" value="ECO:0007669"/>
    <property type="project" value="InterPro"/>
</dbReference>
<dbReference type="Proteomes" id="UP000250321">
    <property type="component" value="Unassembled WGS sequence"/>
</dbReference>
<dbReference type="Gene3D" id="1.10.520.10">
    <property type="match status" value="1"/>
</dbReference>
<comment type="caution">
    <text evidence="3">The sequence shown here is derived from an EMBL/GenBank/DDBJ whole genome shotgun (WGS) entry which is preliminary data.</text>
</comment>
<dbReference type="InterPro" id="IPR010255">
    <property type="entry name" value="Haem_peroxidase_sf"/>
</dbReference>
<dbReference type="PROSITE" id="PS50873">
    <property type="entry name" value="PEROXIDASE_4"/>
    <property type="match status" value="1"/>
</dbReference>
<evidence type="ECO:0000313" key="3">
    <source>
        <dbReference type="EMBL" id="PQP93977.1"/>
    </source>
</evidence>
<evidence type="ECO:0000313" key="4">
    <source>
        <dbReference type="Proteomes" id="UP000250321"/>
    </source>
</evidence>
<sequence length="135" mass="14685">MSFGMRNFRYVEEIKEALERECPGAVSCSDILVLSAREGVVRDVVVISKAEKVGEPTVITANCPNKTGLGRDLCRVILLFGRSICRGGFGDTQAPHQLKKIKHYCDSVNGGVMNKYFQGIPEAVSESDQRGGCAC</sequence>
<name>A0A314XS77_PRUYE</name>
<dbReference type="GO" id="GO:0020037">
    <property type="term" value="F:heme binding"/>
    <property type="evidence" value="ECO:0007669"/>
    <property type="project" value="InterPro"/>
</dbReference>
<organism evidence="3 4">
    <name type="scientific">Prunus yedoensis var. nudiflora</name>
    <dbReference type="NCBI Taxonomy" id="2094558"/>
    <lineage>
        <taxon>Eukaryota</taxon>
        <taxon>Viridiplantae</taxon>
        <taxon>Streptophyta</taxon>
        <taxon>Embryophyta</taxon>
        <taxon>Tracheophyta</taxon>
        <taxon>Spermatophyta</taxon>
        <taxon>Magnoliopsida</taxon>
        <taxon>eudicotyledons</taxon>
        <taxon>Gunneridae</taxon>
        <taxon>Pentapetalae</taxon>
        <taxon>rosids</taxon>
        <taxon>fabids</taxon>
        <taxon>Rosales</taxon>
        <taxon>Rosaceae</taxon>
        <taxon>Amygdaloideae</taxon>
        <taxon>Amygdaleae</taxon>
        <taxon>Prunus</taxon>
    </lineage>
</organism>
<keyword evidence="4" id="KW-1185">Reference proteome</keyword>
<proteinExistence type="inferred from homology"/>
<dbReference type="EMBL" id="PJQY01002405">
    <property type="protein sequence ID" value="PQP93977.1"/>
    <property type="molecule type" value="Genomic_DNA"/>
</dbReference>
<dbReference type="GO" id="GO:0006979">
    <property type="term" value="P:response to oxidative stress"/>
    <property type="evidence" value="ECO:0007669"/>
    <property type="project" value="InterPro"/>
</dbReference>
<dbReference type="InterPro" id="IPR002016">
    <property type="entry name" value="Haem_peroxidase"/>
</dbReference>
<protein>
    <submittedName>
        <fullName evidence="3">ACT domain-containing protein ACR10-like</fullName>
    </submittedName>
</protein>
<dbReference type="AlphaFoldDB" id="A0A314XS77"/>
<dbReference type="OrthoDB" id="1163173at2759"/>
<evidence type="ECO:0000256" key="1">
    <source>
        <dbReference type="RuleBase" id="RU004241"/>
    </source>
</evidence>
<comment type="similarity">
    <text evidence="1">Belongs to the peroxidase family.</text>
</comment>
<dbReference type="STRING" id="2094558.A0A314XS77"/>
<gene>
    <name evidence="3" type="ORF">Pyn_18658</name>
</gene>
<dbReference type="Pfam" id="PF24914">
    <property type="entry name" value="ACR10_N"/>
    <property type="match status" value="1"/>
</dbReference>
<dbReference type="Pfam" id="PF00141">
    <property type="entry name" value="peroxidase"/>
    <property type="match status" value="1"/>
</dbReference>
<feature type="domain" description="Plant heme peroxidase family profile" evidence="2">
    <location>
        <begin position="1"/>
        <end position="71"/>
    </location>
</feature>
<reference evidence="3 4" key="1">
    <citation type="submission" date="2018-02" db="EMBL/GenBank/DDBJ databases">
        <title>Draft genome of wild Prunus yedoensis var. nudiflora.</title>
        <authorList>
            <person name="Baek S."/>
            <person name="Kim J.-H."/>
            <person name="Choi K."/>
            <person name="Kim G.-B."/>
            <person name="Cho A."/>
            <person name="Jang H."/>
            <person name="Shin C.-H."/>
            <person name="Yu H.-J."/>
            <person name="Mun J.-H."/>
        </authorList>
    </citation>
    <scope>NUCLEOTIDE SEQUENCE [LARGE SCALE GENOMIC DNA]</scope>
    <source>
        <strain evidence="4">cv. Jeju island</strain>
        <tissue evidence="3">Leaf</tissue>
    </source>
</reference>
<accession>A0A314XS77</accession>
<dbReference type="InterPro" id="IPR056816">
    <property type="entry name" value="ACR2/9/10_N"/>
</dbReference>